<feature type="chain" id="PRO_5044009534" description="Selenoprotein F/M domain-containing protein" evidence="2">
    <location>
        <begin position="18"/>
        <end position="98"/>
    </location>
</feature>
<gene>
    <name evidence="4" type="ORF">BSTOLATCC_MIC5387</name>
</gene>
<dbReference type="PROSITE" id="PS51257">
    <property type="entry name" value="PROKAR_LIPOPROTEIN"/>
    <property type="match status" value="1"/>
</dbReference>
<evidence type="ECO:0000313" key="5">
    <source>
        <dbReference type="Proteomes" id="UP001162131"/>
    </source>
</evidence>
<organism evidence="4 5">
    <name type="scientific">Blepharisma stoltei</name>
    <dbReference type="NCBI Taxonomy" id="1481888"/>
    <lineage>
        <taxon>Eukaryota</taxon>
        <taxon>Sar</taxon>
        <taxon>Alveolata</taxon>
        <taxon>Ciliophora</taxon>
        <taxon>Postciliodesmatophora</taxon>
        <taxon>Heterotrichea</taxon>
        <taxon>Heterotrichida</taxon>
        <taxon>Blepharismidae</taxon>
        <taxon>Blepharisma</taxon>
    </lineage>
</organism>
<dbReference type="InterPro" id="IPR014912">
    <property type="entry name" value="Sep15_SelM_dom"/>
</dbReference>
<dbReference type="InterPro" id="IPR038219">
    <property type="entry name" value="Sep15/SelM_sf"/>
</dbReference>
<evidence type="ECO:0000313" key="4">
    <source>
        <dbReference type="EMBL" id="CAG9312139.1"/>
    </source>
</evidence>
<feature type="domain" description="Selenoprotein F/M" evidence="3">
    <location>
        <begin position="26"/>
        <end position="94"/>
    </location>
</feature>
<dbReference type="InterPro" id="IPR036249">
    <property type="entry name" value="Thioredoxin-like_sf"/>
</dbReference>
<reference evidence="4" key="1">
    <citation type="submission" date="2021-09" db="EMBL/GenBank/DDBJ databases">
        <authorList>
            <consortium name="AG Swart"/>
            <person name="Singh M."/>
            <person name="Singh A."/>
            <person name="Seah K."/>
            <person name="Emmerich C."/>
        </authorList>
    </citation>
    <scope>NUCLEOTIDE SEQUENCE</scope>
    <source>
        <strain evidence="4">ATCC30299</strain>
    </source>
</reference>
<dbReference type="Pfam" id="PF08806">
    <property type="entry name" value="Sep15_SelM"/>
    <property type="match status" value="1"/>
</dbReference>
<dbReference type="Proteomes" id="UP001162131">
    <property type="component" value="Unassembled WGS sequence"/>
</dbReference>
<feature type="signal peptide" evidence="2">
    <location>
        <begin position="1"/>
        <end position="17"/>
    </location>
</feature>
<evidence type="ECO:0000256" key="1">
    <source>
        <dbReference type="ARBA" id="ARBA00005742"/>
    </source>
</evidence>
<keyword evidence="5" id="KW-1185">Reference proteome</keyword>
<evidence type="ECO:0000259" key="3">
    <source>
        <dbReference type="Pfam" id="PF08806"/>
    </source>
</evidence>
<dbReference type="AlphaFoldDB" id="A0AAU9IAT6"/>
<dbReference type="SUPFAM" id="SSF52833">
    <property type="entry name" value="Thioredoxin-like"/>
    <property type="match status" value="1"/>
</dbReference>
<accession>A0AAU9IAT6</accession>
<keyword evidence="2" id="KW-0732">Signal</keyword>
<proteinExistence type="inferred from homology"/>
<sequence length="98" mass="11305">MRKAWLLLLLLLSLSCAQYSGVIMKSCSGWRLNRLPLVKKFIREDSEFYNLEIIYEGGDPRLIFIDETGKEAETVNVSDLDQKGIKKVLEDHGFYPTH</sequence>
<protein>
    <recommendedName>
        <fullName evidence="3">Selenoprotein F/M domain-containing protein</fullName>
    </recommendedName>
</protein>
<evidence type="ECO:0000256" key="2">
    <source>
        <dbReference type="SAM" id="SignalP"/>
    </source>
</evidence>
<dbReference type="Gene3D" id="3.40.30.50">
    <property type="entry name" value="Sep15/SelM thioredoxin-like domain, active-site redox motif"/>
    <property type="match status" value="1"/>
</dbReference>
<comment type="caution">
    <text evidence="4">The sequence shown here is derived from an EMBL/GenBank/DDBJ whole genome shotgun (WGS) entry which is preliminary data.</text>
</comment>
<name>A0AAU9IAT6_9CILI</name>
<dbReference type="EMBL" id="CAJZBQ010000005">
    <property type="protein sequence ID" value="CAG9312139.1"/>
    <property type="molecule type" value="Genomic_DNA"/>
</dbReference>
<comment type="similarity">
    <text evidence="1">Belongs to the selenoprotein M/F family.</text>
</comment>